<gene>
    <name evidence="3" type="ORF">SHI21_11555</name>
</gene>
<name>A0ABU5VUW6_9BACT</name>
<dbReference type="InterPro" id="IPR003607">
    <property type="entry name" value="HD/PDEase_dom"/>
</dbReference>
<dbReference type="Pfam" id="PF13487">
    <property type="entry name" value="HD_5"/>
    <property type="match status" value="1"/>
</dbReference>
<dbReference type="InterPro" id="IPR037522">
    <property type="entry name" value="HD_GYP_dom"/>
</dbReference>
<reference evidence="3 4" key="1">
    <citation type="submission" date="2023-11" db="EMBL/GenBank/DDBJ databases">
        <title>A Novel Polar Bacteriovorax (B. antarcticus) Isolated from the Biocrust in Antarctica.</title>
        <authorList>
            <person name="Mun W."/>
            <person name="Choi S.Y."/>
            <person name="Mitchell R.J."/>
        </authorList>
    </citation>
    <scope>NUCLEOTIDE SEQUENCE [LARGE SCALE GENOMIC DNA]</scope>
    <source>
        <strain evidence="3 4">PP10</strain>
    </source>
</reference>
<proteinExistence type="predicted"/>
<evidence type="ECO:0000256" key="1">
    <source>
        <dbReference type="SAM" id="MobiDB-lite"/>
    </source>
</evidence>
<evidence type="ECO:0000313" key="3">
    <source>
        <dbReference type="EMBL" id="MEA9356848.1"/>
    </source>
</evidence>
<dbReference type="PANTHER" id="PTHR43155:SF2">
    <property type="entry name" value="CYCLIC DI-GMP PHOSPHODIESTERASE PA4108"/>
    <property type="match status" value="1"/>
</dbReference>
<organism evidence="3 4">
    <name type="scientific">Bacteriovorax antarcticus</name>
    <dbReference type="NCBI Taxonomy" id="3088717"/>
    <lineage>
        <taxon>Bacteria</taxon>
        <taxon>Pseudomonadati</taxon>
        <taxon>Bdellovibrionota</taxon>
        <taxon>Bacteriovoracia</taxon>
        <taxon>Bacteriovoracales</taxon>
        <taxon>Bacteriovoracaceae</taxon>
        <taxon>Bacteriovorax</taxon>
    </lineage>
</organism>
<dbReference type="InterPro" id="IPR006675">
    <property type="entry name" value="HDIG_dom"/>
</dbReference>
<dbReference type="NCBIfam" id="TIGR00277">
    <property type="entry name" value="HDIG"/>
    <property type="match status" value="1"/>
</dbReference>
<dbReference type="PANTHER" id="PTHR43155">
    <property type="entry name" value="CYCLIC DI-GMP PHOSPHODIESTERASE PA4108-RELATED"/>
    <property type="match status" value="1"/>
</dbReference>
<feature type="domain" description="HD-GYP" evidence="2">
    <location>
        <begin position="131"/>
        <end position="335"/>
    </location>
</feature>
<feature type="region of interest" description="Disordered" evidence="1">
    <location>
        <begin position="360"/>
        <end position="380"/>
    </location>
</feature>
<keyword evidence="4" id="KW-1185">Reference proteome</keyword>
<dbReference type="SUPFAM" id="SSF109604">
    <property type="entry name" value="HD-domain/PDEase-like"/>
    <property type="match status" value="1"/>
</dbReference>
<dbReference type="SMART" id="SM00471">
    <property type="entry name" value="HDc"/>
    <property type="match status" value="1"/>
</dbReference>
<accession>A0ABU5VUW6</accession>
<evidence type="ECO:0000313" key="4">
    <source>
        <dbReference type="Proteomes" id="UP001302274"/>
    </source>
</evidence>
<dbReference type="CDD" id="cd00077">
    <property type="entry name" value="HDc"/>
    <property type="match status" value="1"/>
</dbReference>
<dbReference type="EMBL" id="JAYGJQ010000002">
    <property type="protein sequence ID" value="MEA9356848.1"/>
    <property type="molecule type" value="Genomic_DNA"/>
</dbReference>
<comment type="caution">
    <text evidence="3">The sequence shown here is derived from an EMBL/GenBank/DDBJ whole genome shotgun (WGS) entry which is preliminary data.</text>
</comment>
<protein>
    <submittedName>
        <fullName evidence="3">HD domain-containing phosphohydrolase</fullName>
    </submittedName>
</protein>
<dbReference type="PROSITE" id="PS51832">
    <property type="entry name" value="HD_GYP"/>
    <property type="match status" value="1"/>
</dbReference>
<dbReference type="Proteomes" id="UP001302274">
    <property type="component" value="Unassembled WGS sequence"/>
</dbReference>
<evidence type="ECO:0000259" key="2">
    <source>
        <dbReference type="PROSITE" id="PS51832"/>
    </source>
</evidence>
<dbReference type="RefSeq" id="WP_323576743.1">
    <property type="nucleotide sequence ID" value="NZ_JAYGJQ010000002.1"/>
</dbReference>
<dbReference type="Gene3D" id="1.10.3210.10">
    <property type="entry name" value="Hypothetical protein af1432"/>
    <property type="match status" value="1"/>
</dbReference>
<sequence>MGNNFFSVSFDLILLDKAIPYDLYVNSSASEERERFVRIYPKNDPLNLEDLKLFKKKYFQLYVHEAQRDDYLKSLISVKGVGDKQKTDVIKSSAIHYLDKLFSDEKEFTTELLSETISECKVAVESMVDVIKDYDVSKVQGLIASLSFHDFYTYDHSINVSMYCISLFTAARPNASKEEIVMAGLGGLLHDIGKIKISTDIINKPEKLSDEEFNIIKSHPTYGLELLTENGCPDCHGVDFNIIKRIVHEHHENFNGTGYPKKLAGADIHLLARVTAIADFFDAITTKRTYHEVLSTEDAIGVMSKSVGKKIDPVLFEIFTKSVKQLVMVGKLNKELPEDFDPCQPQNVLPFRAPKSYKIEGFGDKDAPKQSFGKIKKKVG</sequence>